<evidence type="ECO:0000256" key="9">
    <source>
        <dbReference type="ARBA" id="ARBA00023136"/>
    </source>
</evidence>
<evidence type="ECO:0000256" key="8">
    <source>
        <dbReference type="ARBA" id="ARBA00023034"/>
    </source>
</evidence>
<comment type="similarity">
    <text evidence="2 10">Belongs to the glycosyltransferase 31 family.</text>
</comment>
<evidence type="ECO:0000256" key="1">
    <source>
        <dbReference type="ARBA" id="ARBA00004323"/>
    </source>
</evidence>
<dbReference type="InterPro" id="IPR002659">
    <property type="entry name" value="Glyco_trans_31"/>
</dbReference>
<evidence type="ECO:0000256" key="3">
    <source>
        <dbReference type="ARBA" id="ARBA00022676"/>
    </source>
</evidence>
<keyword evidence="11" id="KW-1185">Reference proteome</keyword>
<protein>
    <recommendedName>
        <fullName evidence="10">Hexosyltransferase</fullName>
        <ecNumber evidence="10">2.4.1.-</ecNumber>
    </recommendedName>
</protein>
<organism evidence="11 12">
    <name type="scientific">Mesorhabditis belari</name>
    <dbReference type="NCBI Taxonomy" id="2138241"/>
    <lineage>
        <taxon>Eukaryota</taxon>
        <taxon>Metazoa</taxon>
        <taxon>Ecdysozoa</taxon>
        <taxon>Nematoda</taxon>
        <taxon>Chromadorea</taxon>
        <taxon>Rhabditida</taxon>
        <taxon>Rhabditina</taxon>
        <taxon>Rhabditomorpha</taxon>
        <taxon>Rhabditoidea</taxon>
        <taxon>Rhabditidae</taxon>
        <taxon>Mesorhabditinae</taxon>
        <taxon>Mesorhabditis</taxon>
    </lineage>
</organism>
<sequence>MTRPGKPHPFHQPFPLLKGDSTILCPKGISILFFIHTAPFDFNQREAIRQTWGNKVWQEKFGFKTVFVLGTSRFPDENDQQLSWSRFASQNCRDAKVFVKIDDDVFVNIFWFFKEINVNDFNNTLVCGHECQYNDVLRDKRNRWFVPREAYKPTFWPRFCSGGLVIESADILPKLVAAVEERVWYISTDDTLFTGILPDELNITKVLASSKCVYRFFWS</sequence>
<accession>A0AAF3ER04</accession>
<proteinExistence type="inferred from homology"/>
<evidence type="ECO:0000313" key="11">
    <source>
        <dbReference type="Proteomes" id="UP000887575"/>
    </source>
</evidence>
<evidence type="ECO:0000256" key="5">
    <source>
        <dbReference type="ARBA" id="ARBA00022692"/>
    </source>
</evidence>
<evidence type="ECO:0000256" key="4">
    <source>
        <dbReference type="ARBA" id="ARBA00022679"/>
    </source>
</evidence>
<evidence type="ECO:0000313" key="12">
    <source>
        <dbReference type="WBParaSite" id="MBELARI_LOCUS16534"/>
    </source>
</evidence>
<reference evidence="12" key="1">
    <citation type="submission" date="2024-02" db="UniProtKB">
        <authorList>
            <consortium name="WormBaseParasite"/>
        </authorList>
    </citation>
    <scope>IDENTIFICATION</scope>
</reference>
<dbReference type="GO" id="GO:0016758">
    <property type="term" value="F:hexosyltransferase activity"/>
    <property type="evidence" value="ECO:0007669"/>
    <property type="project" value="InterPro"/>
</dbReference>
<evidence type="ECO:0000256" key="10">
    <source>
        <dbReference type="RuleBase" id="RU363063"/>
    </source>
</evidence>
<dbReference type="WBParaSite" id="MBELARI_LOCUS16534">
    <property type="protein sequence ID" value="MBELARI_LOCUS16534"/>
    <property type="gene ID" value="MBELARI_LOCUS16534"/>
</dbReference>
<dbReference type="GO" id="GO:0006493">
    <property type="term" value="P:protein O-linked glycosylation"/>
    <property type="evidence" value="ECO:0007669"/>
    <property type="project" value="TreeGrafter"/>
</dbReference>
<evidence type="ECO:0000256" key="6">
    <source>
        <dbReference type="ARBA" id="ARBA00022968"/>
    </source>
</evidence>
<dbReference type="EC" id="2.4.1.-" evidence="10"/>
<dbReference type="Gene3D" id="3.90.550.50">
    <property type="match status" value="1"/>
</dbReference>
<evidence type="ECO:0000256" key="2">
    <source>
        <dbReference type="ARBA" id="ARBA00008661"/>
    </source>
</evidence>
<keyword evidence="7" id="KW-1133">Transmembrane helix</keyword>
<dbReference type="PANTHER" id="PTHR11214">
    <property type="entry name" value="BETA-1,3-N-ACETYLGLUCOSAMINYLTRANSFERASE"/>
    <property type="match status" value="1"/>
</dbReference>
<keyword evidence="6" id="KW-0735">Signal-anchor</keyword>
<dbReference type="Proteomes" id="UP000887575">
    <property type="component" value="Unassembled WGS sequence"/>
</dbReference>
<evidence type="ECO:0000256" key="7">
    <source>
        <dbReference type="ARBA" id="ARBA00022989"/>
    </source>
</evidence>
<keyword evidence="8 10" id="KW-0333">Golgi apparatus</keyword>
<dbReference type="Pfam" id="PF01762">
    <property type="entry name" value="Galactosyl_T"/>
    <property type="match status" value="2"/>
</dbReference>
<keyword evidence="4" id="KW-0808">Transferase</keyword>
<name>A0AAF3ER04_9BILA</name>
<keyword evidence="3 10" id="KW-0328">Glycosyltransferase</keyword>
<dbReference type="GO" id="GO:0000139">
    <property type="term" value="C:Golgi membrane"/>
    <property type="evidence" value="ECO:0007669"/>
    <property type="project" value="UniProtKB-SubCell"/>
</dbReference>
<dbReference type="AlphaFoldDB" id="A0AAF3ER04"/>
<comment type="subcellular location">
    <subcellularLocation>
        <location evidence="1 10">Golgi apparatus membrane</location>
        <topology evidence="1 10">Single-pass type II membrane protein</topology>
    </subcellularLocation>
</comment>
<keyword evidence="5" id="KW-0812">Transmembrane</keyword>
<dbReference type="PANTHER" id="PTHR11214:SF314">
    <property type="entry name" value="HEXOSYLTRANSFERASE"/>
    <property type="match status" value="1"/>
</dbReference>
<keyword evidence="9" id="KW-0472">Membrane</keyword>